<keyword evidence="3 6" id="KW-0732">Signal</keyword>
<dbReference type="Pfam" id="PF12115">
    <property type="entry name" value="Salp15"/>
    <property type="match status" value="1"/>
</dbReference>
<evidence type="ECO:0000256" key="3">
    <source>
        <dbReference type="ARBA" id="ARBA00022729"/>
    </source>
</evidence>
<evidence type="ECO:0000256" key="6">
    <source>
        <dbReference type="SAM" id="SignalP"/>
    </source>
</evidence>
<dbReference type="AlphaFoldDB" id="A0A0K8R3U1"/>
<proteinExistence type="evidence at transcript level"/>
<reference evidence="7" key="1">
    <citation type="submission" date="2012-12" db="EMBL/GenBank/DDBJ databases">
        <title>Identification and characterization of a phenylalanine ammonia-lyase gene family in Isatis indigotica Fort.</title>
        <authorList>
            <person name="Liu Q."/>
            <person name="Chen J."/>
            <person name="Zhou X."/>
            <person name="Di P."/>
            <person name="Xiao Y."/>
            <person name="Xuan H."/>
            <person name="Zhang L."/>
            <person name="Chen W."/>
        </authorList>
    </citation>
    <scope>NUCLEOTIDE SEQUENCE</scope>
    <source>
        <tissue evidence="7">Salivary gland</tissue>
    </source>
</reference>
<name>A0A0K8R3U1_IXORI</name>
<sequence length="125" mass="13919">MKVVCIVLLFVIAAGGADTSQEITDRNPSEIKQSENVKLNFPSFIKRPLRLADQLIKMCKEKKPETESTDHVAINDKLVNFKNCTFICKYEYSNLTMSLPNSTHCGPHNQTCAKPDECVGDLPGC</sequence>
<evidence type="ECO:0000313" key="7">
    <source>
        <dbReference type="EMBL" id="JAA65820.1"/>
    </source>
</evidence>
<feature type="chain" id="PRO_5005515832" evidence="6">
    <location>
        <begin position="20"/>
        <end position="125"/>
    </location>
</feature>
<evidence type="ECO:0000256" key="2">
    <source>
        <dbReference type="ARBA" id="ARBA00022525"/>
    </source>
</evidence>
<evidence type="ECO:0000256" key="5">
    <source>
        <dbReference type="ARBA" id="ARBA00034321"/>
    </source>
</evidence>
<dbReference type="GO" id="GO:0005576">
    <property type="term" value="C:extracellular region"/>
    <property type="evidence" value="ECO:0007669"/>
    <property type="project" value="UniProtKB-SubCell"/>
</dbReference>
<comment type="similarity">
    <text evidence="5">Belongs to the salp15 family.</text>
</comment>
<dbReference type="InterPro" id="IPR021971">
    <property type="entry name" value="Salp15"/>
</dbReference>
<evidence type="ECO:0000256" key="4">
    <source>
        <dbReference type="ARBA" id="ARBA00023180"/>
    </source>
</evidence>
<feature type="signal peptide" evidence="6">
    <location>
        <begin position="1"/>
        <end position="19"/>
    </location>
</feature>
<accession>A0A0K8R3U1</accession>
<comment type="subcellular location">
    <subcellularLocation>
        <location evidence="1">Secreted</location>
    </subcellularLocation>
</comment>
<protein>
    <submittedName>
        <fullName evidence="7">Putative ixodes 8-cys protein</fullName>
    </submittedName>
</protein>
<organism evidence="7">
    <name type="scientific">Ixodes ricinus</name>
    <name type="common">Common tick</name>
    <name type="synonym">Acarus ricinus</name>
    <dbReference type="NCBI Taxonomy" id="34613"/>
    <lineage>
        <taxon>Eukaryota</taxon>
        <taxon>Metazoa</taxon>
        <taxon>Ecdysozoa</taxon>
        <taxon>Arthropoda</taxon>
        <taxon>Chelicerata</taxon>
        <taxon>Arachnida</taxon>
        <taxon>Acari</taxon>
        <taxon>Parasitiformes</taxon>
        <taxon>Ixodida</taxon>
        <taxon>Ixodoidea</taxon>
        <taxon>Ixodidae</taxon>
        <taxon>Ixodinae</taxon>
        <taxon>Ixodes</taxon>
    </lineage>
</organism>
<keyword evidence="2" id="KW-0964">Secreted</keyword>
<keyword evidence="4" id="KW-0325">Glycoprotein</keyword>
<dbReference type="EMBL" id="GADI01007988">
    <property type="protein sequence ID" value="JAA65820.1"/>
    <property type="molecule type" value="mRNA"/>
</dbReference>
<evidence type="ECO:0000256" key="1">
    <source>
        <dbReference type="ARBA" id="ARBA00004613"/>
    </source>
</evidence>